<evidence type="ECO:0000256" key="12">
    <source>
        <dbReference type="PIRNR" id="PIRNR000368"/>
    </source>
</evidence>
<evidence type="ECO:0000256" key="8">
    <source>
        <dbReference type="ARBA" id="ARBA00023002"/>
    </source>
</evidence>
<comment type="cofactor">
    <cofactor evidence="1">
        <name>[4Fe-4S] cluster</name>
        <dbReference type="ChEBI" id="CHEBI:49883"/>
    </cofactor>
</comment>
<evidence type="ECO:0000256" key="11">
    <source>
        <dbReference type="ARBA" id="ARBA00047365"/>
    </source>
</evidence>
<evidence type="ECO:0000256" key="3">
    <source>
        <dbReference type="ARBA" id="ARBA00009777"/>
    </source>
</evidence>
<dbReference type="InterPro" id="IPR012837">
    <property type="entry name" value="NrdG"/>
</dbReference>
<accession>A0AA42J1X3</accession>
<dbReference type="GO" id="GO:0051539">
    <property type="term" value="F:4 iron, 4 sulfur cluster binding"/>
    <property type="evidence" value="ECO:0007669"/>
    <property type="project" value="UniProtKB-KW"/>
</dbReference>
<comment type="function">
    <text evidence="2 12">Activation of anaerobic ribonucleoside-triphosphate reductase under anaerobic conditions by generation of an organic free radical, using S-adenosylmethionine and reduced flavodoxin as cosubstrates to produce 5'-deoxy-adenosine.</text>
</comment>
<comment type="caution">
    <text evidence="13">The sequence shown here is derived from an EMBL/GenBank/DDBJ whole genome shotgun (WGS) entry which is preliminary data.</text>
</comment>
<dbReference type="InterPro" id="IPR013785">
    <property type="entry name" value="Aldolase_TIM"/>
</dbReference>
<keyword evidence="14" id="KW-1185">Reference proteome</keyword>
<dbReference type="PIRSF" id="PIRSF000368">
    <property type="entry name" value="NrdG"/>
    <property type="match status" value="1"/>
</dbReference>
<evidence type="ECO:0000256" key="1">
    <source>
        <dbReference type="ARBA" id="ARBA00001966"/>
    </source>
</evidence>
<dbReference type="InterPro" id="IPR007197">
    <property type="entry name" value="rSAM"/>
</dbReference>
<name>A0AA42J1X3_9FIRM</name>
<comment type="catalytic activity">
    <reaction evidence="11">
        <text>glycyl-[protein] + reduced [flavodoxin] + S-adenosyl-L-methionine = glycin-2-yl radical-[protein] + semiquinone [flavodoxin] + 5'-deoxyadenosine + L-methionine + H(+)</text>
        <dbReference type="Rhea" id="RHEA:61976"/>
        <dbReference type="Rhea" id="RHEA-COMP:10622"/>
        <dbReference type="Rhea" id="RHEA-COMP:14480"/>
        <dbReference type="Rhea" id="RHEA-COMP:15993"/>
        <dbReference type="Rhea" id="RHEA-COMP:15994"/>
        <dbReference type="ChEBI" id="CHEBI:15378"/>
        <dbReference type="ChEBI" id="CHEBI:17319"/>
        <dbReference type="ChEBI" id="CHEBI:29947"/>
        <dbReference type="ChEBI" id="CHEBI:32722"/>
        <dbReference type="ChEBI" id="CHEBI:57618"/>
        <dbReference type="ChEBI" id="CHEBI:57844"/>
        <dbReference type="ChEBI" id="CHEBI:59789"/>
        <dbReference type="ChEBI" id="CHEBI:140311"/>
    </reaction>
</comment>
<evidence type="ECO:0000256" key="2">
    <source>
        <dbReference type="ARBA" id="ARBA00003852"/>
    </source>
</evidence>
<protein>
    <recommendedName>
        <fullName evidence="4 12">Anaerobic ribonucleoside-triphosphate reductase-activating protein</fullName>
        <ecNumber evidence="12">1.97.1.-</ecNumber>
    </recommendedName>
</protein>
<dbReference type="NCBIfam" id="TIGR02491">
    <property type="entry name" value="NrdG"/>
    <property type="match status" value="1"/>
</dbReference>
<dbReference type="PANTHER" id="PTHR30352:SF2">
    <property type="entry name" value="ANAEROBIC RIBONUCLEOSIDE-TRIPHOSPHATE REDUCTASE-ACTIVATING PROTEIN"/>
    <property type="match status" value="1"/>
</dbReference>
<dbReference type="SUPFAM" id="SSF102114">
    <property type="entry name" value="Radical SAM enzymes"/>
    <property type="match status" value="1"/>
</dbReference>
<evidence type="ECO:0000256" key="5">
    <source>
        <dbReference type="ARBA" id="ARBA00022485"/>
    </source>
</evidence>
<evidence type="ECO:0000256" key="7">
    <source>
        <dbReference type="ARBA" id="ARBA00022723"/>
    </source>
</evidence>
<evidence type="ECO:0000256" key="9">
    <source>
        <dbReference type="ARBA" id="ARBA00023004"/>
    </source>
</evidence>
<dbReference type="Gene3D" id="3.20.20.70">
    <property type="entry name" value="Aldolase class I"/>
    <property type="match status" value="1"/>
</dbReference>
<dbReference type="GO" id="GO:0043365">
    <property type="term" value="F:[formate-C-acetyltransferase]-activating enzyme activity"/>
    <property type="evidence" value="ECO:0007669"/>
    <property type="project" value="InterPro"/>
</dbReference>
<dbReference type="SFLD" id="SFLDG01063">
    <property type="entry name" value="activating_enzymes__group_1"/>
    <property type="match status" value="1"/>
</dbReference>
<dbReference type="SFLD" id="SFLDS00029">
    <property type="entry name" value="Radical_SAM"/>
    <property type="match status" value="1"/>
</dbReference>
<dbReference type="InterPro" id="IPR034457">
    <property type="entry name" value="Organic_radical-activating"/>
</dbReference>
<dbReference type="Pfam" id="PF13353">
    <property type="entry name" value="Fer4_12"/>
    <property type="match status" value="1"/>
</dbReference>
<dbReference type="PANTHER" id="PTHR30352">
    <property type="entry name" value="PYRUVATE FORMATE-LYASE-ACTIVATING ENZYME"/>
    <property type="match status" value="1"/>
</dbReference>
<evidence type="ECO:0000313" key="14">
    <source>
        <dbReference type="Proteomes" id="UP001169242"/>
    </source>
</evidence>
<dbReference type="InterPro" id="IPR001989">
    <property type="entry name" value="Radical_activat_CS"/>
</dbReference>
<evidence type="ECO:0000256" key="10">
    <source>
        <dbReference type="ARBA" id="ARBA00023014"/>
    </source>
</evidence>
<dbReference type="SFLD" id="SFLDG01066">
    <property type="entry name" value="organic_radical-activating_enz"/>
    <property type="match status" value="1"/>
</dbReference>
<dbReference type="AlphaFoldDB" id="A0AA42J1X3"/>
<gene>
    <name evidence="13" type="primary">nrdG</name>
    <name evidence="13" type="ORF">PBV87_13635</name>
</gene>
<evidence type="ECO:0000313" key="13">
    <source>
        <dbReference type="EMBL" id="MDA3732528.1"/>
    </source>
</evidence>
<dbReference type="Proteomes" id="UP001169242">
    <property type="component" value="Unassembled WGS sequence"/>
</dbReference>
<evidence type="ECO:0000256" key="6">
    <source>
        <dbReference type="ARBA" id="ARBA00022691"/>
    </source>
</evidence>
<keyword evidence="7" id="KW-0479">Metal-binding</keyword>
<keyword evidence="8 12" id="KW-0560">Oxidoreductase</keyword>
<keyword evidence="5" id="KW-0004">4Fe-4S</keyword>
<dbReference type="SFLD" id="SFLDF00299">
    <property type="entry name" value="anaerobic_ribonucleoside-triph"/>
    <property type="match status" value="1"/>
</dbReference>
<evidence type="ECO:0000256" key="4">
    <source>
        <dbReference type="ARBA" id="ARBA00014281"/>
    </source>
</evidence>
<keyword evidence="10" id="KW-0411">Iron-sulfur</keyword>
<dbReference type="InterPro" id="IPR058240">
    <property type="entry name" value="rSAM_sf"/>
</dbReference>
<dbReference type="EC" id="1.97.1.-" evidence="12"/>
<dbReference type="GO" id="GO:0004748">
    <property type="term" value="F:ribonucleoside-diphosphate reductase activity, thioredoxin disulfide as acceptor"/>
    <property type="evidence" value="ECO:0007669"/>
    <property type="project" value="TreeGrafter"/>
</dbReference>
<dbReference type="RefSeq" id="WP_053985108.1">
    <property type="nucleotide sequence ID" value="NZ_JAQIFT010000048.1"/>
</dbReference>
<keyword evidence="9" id="KW-0408">Iron</keyword>
<keyword evidence="6" id="KW-0949">S-adenosyl-L-methionine</keyword>
<dbReference type="GO" id="GO:0046872">
    <property type="term" value="F:metal ion binding"/>
    <property type="evidence" value="ECO:0007669"/>
    <property type="project" value="UniProtKB-KW"/>
</dbReference>
<dbReference type="CDD" id="cd01335">
    <property type="entry name" value="Radical_SAM"/>
    <property type="match status" value="1"/>
</dbReference>
<reference evidence="13" key="1">
    <citation type="journal article" date="2023" name="Int. J. Syst. Evol. Microbiol.">
        <title>&lt;i&gt;Holtiella tumoricola&lt;/i&gt; gen. nov. sp. nov., isolated from a human clinical sample.</title>
        <authorList>
            <person name="Allen-Vercoe E."/>
            <person name="Daigneault M.C."/>
            <person name="Vancuren S.J."/>
            <person name="Cochrane K."/>
            <person name="O'Neal L.L."/>
            <person name="Sankaranarayanan K."/>
            <person name="Lawson P.A."/>
        </authorList>
    </citation>
    <scope>NUCLEOTIDE SEQUENCE</scope>
    <source>
        <strain evidence="13">CC70A</strain>
    </source>
</reference>
<comment type="similarity">
    <text evidence="3 12">Belongs to the organic radical-activating enzymes family.</text>
</comment>
<dbReference type="EMBL" id="JAQIFT010000048">
    <property type="protein sequence ID" value="MDA3732528.1"/>
    <property type="molecule type" value="Genomic_DNA"/>
</dbReference>
<dbReference type="PROSITE" id="PS01087">
    <property type="entry name" value="RADICAL_ACTIVATING"/>
    <property type="match status" value="1"/>
</dbReference>
<organism evidence="13 14">
    <name type="scientific">Holtiella tumoricola</name>
    <dbReference type="NCBI Taxonomy" id="3018743"/>
    <lineage>
        <taxon>Bacteria</taxon>
        <taxon>Bacillati</taxon>
        <taxon>Bacillota</taxon>
        <taxon>Clostridia</taxon>
        <taxon>Lachnospirales</taxon>
        <taxon>Cellulosilyticaceae</taxon>
        <taxon>Holtiella</taxon>
    </lineage>
</organism>
<proteinExistence type="inferred from homology"/>
<sequence>MHYAQMRKFDIANGIGIRTTLFVSGCTHRCPNCFNQDYQAFDYGKIWDQTAEDTFMSYVKDANVHGVTILGGEPMEQTQDEDLYNLFKRIKTETNQTIWVYSGYTFEAILKDEKKRRLLEWCDVLVDGPFIESLKDIKLKFRGSSNQTIIDVKASLVQGKKVLLDIE</sequence>